<dbReference type="OrthoDB" id="5319897at2"/>
<sequence length="344" mass="38308">MAISFQNNLFKNPFVTSGIENLKPKVNQERNNSDKTEDKNTKANTQDTKATMESEIKQSLLNINPIDKAQNSLANVMLRNLADALEGGYDEYANMMIDSIIQNSKLPASSANAPGSSKGGVYIGSIFNTASIEFTQSLTYTLSYNSQSGEYSQSLQYSSSFVATFNAEFTDKNGNKMNTQNQFALGKNFENQLTNGQESISSAIKSLLEGQTFNIDFDGDFNDFGEGLQNKLNNMLFLFETNDASKALQDKNSNLQTSKEDKMAFLQNLINSSLEMFVGIPKDKENQNNPILQDWLKSPNTLTISTSYEQYSAQWIGKKLDNSESGLWWYGSYSSKSASFKFEA</sequence>
<name>A0A3D8II89_9HELI</name>
<keyword evidence="3" id="KW-1185">Reference proteome</keyword>
<comment type="caution">
    <text evidence="2">The sequence shown here is derived from an EMBL/GenBank/DDBJ whole genome shotgun (WGS) entry which is preliminary data.</text>
</comment>
<feature type="region of interest" description="Disordered" evidence="1">
    <location>
        <begin position="21"/>
        <end position="51"/>
    </location>
</feature>
<dbReference type="GeneID" id="82534813"/>
<accession>A0A3D8II89</accession>
<evidence type="ECO:0000313" key="3">
    <source>
        <dbReference type="Proteomes" id="UP000256650"/>
    </source>
</evidence>
<evidence type="ECO:0000256" key="1">
    <source>
        <dbReference type="SAM" id="MobiDB-lite"/>
    </source>
</evidence>
<dbReference type="Proteomes" id="UP000256650">
    <property type="component" value="Unassembled WGS sequence"/>
</dbReference>
<dbReference type="RefSeq" id="WP_115550698.1">
    <property type="nucleotide sequence ID" value="NZ_CAOPYK010000001.1"/>
</dbReference>
<reference evidence="2 3" key="1">
    <citation type="submission" date="2018-04" db="EMBL/GenBank/DDBJ databases">
        <title>Novel Campyloabacter and Helicobacter Species and Strains.</title>
        <authorList>
            <person name="Mannion A.J."/>
            <person name="Shen Z."/>
            <person name="Fox J.G."/>
        </authorList>
    </citation>
    <scope>NUCLEOTIDE SEQUENCE [LARGE SCALE GENOMIC DNA]</scope>
    <source>
        <strain evidence="2 3">MIT 99-5101</strain>
    </source>
</reference>
<gene>
    <name evidence="2" type="ORF">CQA43_00700</name>
</gene>
<dbReference type="AlphaFoldDB" id="A0A3D8II89"/>
<dbReference type="EMBL" id="NXLS01000001">
    <property type="protein sequence ID" value="RDU64364.1"/>
    <property type="molecule type" value="Genomic_DNA"/>
</dbReference>
<protein>
    <submittedName>
        <fullName evidence="2">Uncharacterized protein</fullName>
    </submittedName>
</protein>
<feature type="compositionally biased region" description="Basic and acidic residues" evidence="1">
    <location>
        <begin position="22"/>
        <end position="41"/>
    </location>
</feature>
<organism evidence="2 3">
    <name type="scientific">Helicobacter ganmani</name>
    <dbReference type="NCBI Taxonomy" id="60246"/>
    <lineage>
        <taxon>Bacteria</taxon>
        <taxon>Pseudomonadati</taxon>
        <taxon>Campylobacterota</taxon>
        <taxon>Epsilonproteobacteria</taxon>
        <taxon>Campylobacterales</taxon>
        <taxon>Helicobacteraceae</taxon>
        <taxon>Helicobacter</taxon>
    </lineage>
</organism>
<proteinExistence type="predicted"/>
<evidence type="ECO:0000313" key="2">
    <source>
        <dbReference type="EMBL" id="RDU64364.1"/>
    </source>
</evidence>